<dbReference type="AlphaFoldDB" id="A0A1Y1WCY9"/>
<sequence length="246" mass="26185">MRQRSTIVCQRSTIVCQHAGVEHRRDRWHRVAVRTGCGKHLSTVIVRRPADGVAAGQAAASADRAATAQGASRRAGDVSHLAVGVEVPHVRCLKMVLLGMHELVGAQVLECLLGESGAGEPGNGTVAVEPLDAHNVVVALVCNKKPLQIRGLERAREVVQLDGDLGAVLVADVLLVEGWVRRTGLRLVDRGRGRRGVGPRMVVLFVEVSEIAGLEHIVLGFGQLAGAQIVQHTAGYMGRDLKIGMV</sequence>
<evidence type="ECO:0000313" key="2">
    <source>
        <dbReference type="Proteomes" id="UP000193922"/>
    </source>
</evidence>
<accession>A0A1Y1WCY9</accession>
<dbReference type="EMBL" id="MCFD01000004">
    <property type="protein sequence ID" value="ORX71391.1"/>
    <property type="molecule type" value="Genomic_DNA"/>
</dbReference>
<dbReference type="Proteomes" id="UP000193922">
    <property type="component" value="Unassembled WGS sequence"/>
</dbReference>
<dbReference type="RefSeq" id="XP_040744906.1">
    <property type="nucleotide sequence ID" value="XM_040883254.1"/>
</dbReference>
<keyword evidence="2" id="KW-1185">Reference proteome</keyword>
<dbReference type="GeneID" id="63799902"/>
<proteinExistence type="predicted"/>
<comment type="caution">
    <text evidence="1">The sequence shown here is derived from an EMBL/GenBank/DDBJ whole genome shotgun (WGS) entry which is preliminary data.</text>
</comment>
<name>A0A1Y1WCY9_9FUNG</name>
<evidence type="ECO:0000313" key="1">
    <source>
        <dbReference type="EMBL" id="ORX71391.1"/>
    </source>
</evidence>
<organism evidence="1 2">
    <name type="scientific">Linderina pennispora</name>
    <dbReference type="NCBI Taxonomy" id="61395"/>
    <lineage>
        <taxon>Eukaryota</taxon>
        <taxon>Fungi</taxon>
        <taxon>Fungi incertae sedis</taxon>
        <taxon>Zoopagomycota</taxon>
        <taxon>Kickxellomycotina</taxon>
        <taxon>Kickxellomycetes</taxon>
        <taxon>Kickxellales</taxon>
        <taxon>Kickxellaceae</taxon>
        <taxon>Linderina</taxon>
    </lineage>
</organism>
<reference evidence="1 2" key="1">
    <citation type="submission" date="2016-07" db="EMBL/GenBank/DDBJ databases">
        <title>Pervasive Adenine N6-methylation of Active Genes in Fungi.</title>
        <authorList>
            <consortium name="DOE Joint Genome Institute"/>
            <person name="Mondo S.J."/>
            <person name="Dannebaum R.O."/>
            <person name="Kuo R.C."/>
            <person name="Labutti K."/>
            <person name="Haridas S."/>
            <person name="Kuo A."/>
            <person name="Salamov A."/>
            <person name="Ahrendt S.R."/>
            <person name="Lipzen A."/>
            <person name="Sullivan W."/>
            <person name="Andreopoulos W.B."/>
            <person name="Clum A."/>
            <person name="Lindquist E."/>
            <person name="Daum C."/>
            <person name="Ramamoorthy G.K."/>
            <person name="Gryganskyi A."/>
            <person name="Culley D."/>
            <person name="Magnuson J.K."/>
            <person name="James T.Y."/>
            <person name="O'Malley M.A."/>
            <person name="Stajich J.E."/>
            <person name="Spatafora J.W."/>
            <person name="Visel A."/>
            <person name="Grigoriev I.V."/>
        </authorList>
    </citation>
    <scope>NUCLEOTIDE SEQUENCE [LARGE SCALE GENOMIC DNA]</scope>
    <source>
        <strain evidence="1 2">ATCC 12442</strain>
    </source>
</reference>
<gene>
    <name evidence="1" type="ORF">DL89DRAFT_124701</name>
</gene>
<protein>
    <submittedName>
        <fullName evidence="1">Uncharacterized protein</fullName>
    </submittedName>
</protein>